<name>A0ACC3N7V5_9PEZI</name>
<evidence type="ECO:0000313" key="1">
    <source>
        <dbReference type="EMBL" id="KAK3711121.1"/>
    </source>
</evidence>
<reference evidence="1" key="1">
    <citation type="submission" date="2023-07" db="EMBL/GenBank/DDBJ databases">
        <title>Black Yeasts Isolated from many extreme environments.</title>
        <authorList>
            <person name="Coleine C."/>
            <person name="Stajich J.E."/>
            <person name="Selbmann L."/>
        </authorList>
    </citation>
    <scope>NUCLEOTIDE SEQUENCE</scope>
    <source>
        <strain evidence="1">CCFEE 5714</strain>
    </source>
</reference>
<keyword evidence="2" id="KW-1185">Reference proteome</keyword>
<organism evidence="1 2">
    <name type="scientific">Vermiconidia calcicola</name>
    <dbReference type="NCBI Taxonomy" id="1690605"/>
    <lineage>
        <taxon>Eukaryota</taxon>
        <taxon>Fungi</taxon>
        <taxon>Dikarya</taxon>
        <taxon>Ascomycota</taxon>
        <taxon>Pezizomycotina</taxon>
        <taxon>Dothideomycetes</taxon>
        <taxon>Dothideomycetidae</taxon>
        <taxon>Mycosphaerellales</taxon>
        <taxon>Extremaceae</taxon>
        <taxon>Vermiconidia</taxon>
    </lineage>
</organism>
<evidence type="ECO:0000313" key="2">
    <source>
        <dbReference type="Proteomes" id="UP001281147"/>
    </source>
</evidence>
<accession>A0ACC3N7V5</accession>
<gene>
    <name evidence="1" type="ORF">LTR37_009908</name>
</gene>
<protein>
    <submittedName>
        <fullName evidence="1">Uncharacterized protein</fullName>
    </submittedName>
</protein>
<dbReference type="Proteomes" id="UP001281147">
    <property type="component" value="Unassembled WGS sequence"/>
</dbReference>
<sequence>MSSSWSSSSSSTSSSASKRGDVLFELPIGDTGNIVVSQPATKVYLVTFRDGADNRLTTAFCQAVILALDIIEQRHEPGVVVTTSGIEKFYSNGLDLQHATYTPGFWKDSLYALWLRLITYSMPTVALLNGHAFAGGFMVAMMHDYRIMNPHKGYLCLNELELGVPLRPPMMSVFRQKVSAAAFKRMVLEAHRYKALEALNEGIVDWLGGLEEALAHIEEFRLAQKAQKAASGGRIYGVLKHEMYRETIDYLQSSTEESIRWSSQTLQLQKEKKQREERVKRWEQGRAKLLSLKGPRPHDMAFQNPLRESLASMGELYSDYKVRCQGQDFKVHKIILHCHSHVFKTMFMSGYLEANANEDLNPRDDDPAVIKAMFDFFYTDTYDVPDSESPLTFHLKVFKMADYYQAPALEISASQRLYNGCAGSWWSVKDFVNMVRELNEVSEQTKFQPLVNLTMEAMKRQRGRLSDAAEFQKMLSELRCWNIRFMGMMFDIEETKEALWPSSSASSASPESTPPRY</sequence>
<dbReference type="EMBL" id="JAUTXU010000079">
    <property type="protein sequence ID" value="KAK3711121.1"/>
    <property type="molecule type" value="Genomic_DNA"/>
</dbReference>
<proteinExistence type="predicted"/>
<comment type="caution">
    <text evidence="1">The sequence shown here is derived from an EMBL/GenBank/DDBJ whole genome shotgun (WGS) entry which is preliminary data.</text>
</comment>